<evidence type="ECO:0000259" key="6">
    <source>
        <dbReference type="SMART" id="SM00849"/>
    </source>
</evidence>
<gene>
    <name evidence="7" type="ORF">PHACADRAFT_122640</name>
</gene>
<keyword evidence="4" id="KW-0378">Hydrolase</keyword>
<dbReference type="CDD" id="cd07730">
    <property type="entry name" value="metallo-hydrolase-like_MBL-fold"/>
    <property type="match status" value="1"/>
</dbReference>
<dbReference type="SUPFAM" id="SSF56281">
    <property type="entry name" value="Metallo-hydrolase/oxidoreductase"/>
    <property type="match status" value="1"/>
</dbReference>
<dbReference type="PANTHER" id="PTHR42978">
    <property type="entry name" value="QUORUM-QUENCHING LACTONASE YTNP-RELATED-RELATED"/>
    <property type="match status" value="1"/>
</dbReference>
<evidence type="ECO:0000256" key="3">
    <source>
        <dbReference type="ARBA" id="ARBA00022723"/>
    </source>
</evidence>
<dbReference type="SMART" id="SM00849">
    <property type="entry name" value="Lactamase_B"/>
    <property type="match status" value="1"/>
</dbReference>
<evidence type="ECO:0000313" key="7">
    <source>
        <dbReference type="EMBL" id="EKM53980.1"/>
    </source>
</evidence>
<keyword evidence="3" id="KW-0479">Metal-binding</keyword>
<evidence type="ECO:0000313" key="8">
    <source>
        <dbReference type="Proteomes" id="UP000008370"/>
    </source>
</evidence>
<dbReference type="HOGENOM" id="CLU_030571_1_1_1"/>
<evidence type="ECO:0000256" key="1">
    <source>
        <dbReference type="ARBA" id="ARBA00001947"/>
    </source>
</evidence>
<dbReference type="InParanoid" id="K5W4A4"/>
<sequence>MAATSTPLPPDTENQTYLTVHALLAGGLWLPYREVFQDSLHEPPEVGSDIPFIAFLITHPTHGRALFDLGMRKAKQHAKGWPPALKETLDEFRVYGRCEEDIVDALRKGGVDPAEITKIIYRCVDTHLHWDHVGDPLPFTNAEIILGSDGKVLLDDAWPSNPNSPFMALPANMHADFIDFAEPKKYKRVAPWGPYERAVDLFGDGSLYLVDSPGHVPGHLAAATRVAPDSFVFLAGDTCHNRLCYAPGGRLVSELNHADIETARKTAKRLVELDVCYPNAVVVITHDSLRKEEMPFFPDSDLRGWAENEIEKRRRRA</sequence>
<dbReference type="AlphaFoldDB" id="K5W4A4"/>
<dbReference type="RefSeq" id="XP_007396687.1">
    <property type="nucleotide sequence ID" value="XM_007396625.1"/>
</dbReference>
<dbReference type="STRING" id="650164.K5W4A4"/>
<dbReference type="Proteomes" id="UP000008370">
    <property type="component" value="Unassembled WGS sequence"/>
</dbReference>
<organism evidence="7 8">
    <name type="scientific">Phanerochaete carnosa (strain HHB-10118-sp)</name>
    <name type="common">White-rot fungus</name>
    <name type="synonym">Peniophora carnosa</name>
    <dbReference type="NCBI Taxonomy" id="650164"/>
    <lineage>
        <taxon>Eukaryota</taxon>
        <taxon>Fungi</taxon>
        <taxon>Dikarya</taxon>
        <taxon>Basidiomycota</taxon>
        <taxon>Agaricomycotina</taxon>
        <taxon>Agaricomycetes</taxon>
        <taxon>Polyporales</taxon>
        <taxon>Phanerochaetaceae</taxon>
        <taxon>Phanerochaete</taxon>
    </lineage>
</organism>
<dbReference type="Gene3D" id="3.60.15.10">
    <property type="entry name" value="Ribonuclease Z/Hydroxyacylglutathione hydrolase-like"/>
    <property type="match status" value="1"/>
</dbReference>
<evidence type="ECO:0000256" key="2">
    <source>
        <dbReference type="ARBA" id="ARBA00007749"/>
    </source>
</evidence>
<dbReference type="InterPro" id="IPR036866">
    <property type="entry name" value="RibonucZ/Hydroxyglut_hydro"/>
</dbReference>
<dbReference type="GeneID" id="18907944"/>
<protein>
    <recommendedName>
        <fullName evidence="6">Metallo-beta-lactamase domain-containing protein</fullName>
    </recommendedName>
</protein>
<dbReference type="InterPro" id="IPR001279">
    <property type="entry name" value="Metallo-B-lactamas"/>
</dbReference>
<name>K5W4A4_PHACS</name>
<dbReference type="GO" id="GO:0046872">
    <property type="term" value="F:metal ion binding"/>
    <property type="evidence" value="ECO:0007669"/>
    <property type="project" value="UniProtKB-KW"/>
</dbReference>
<feature type="domain" description="Metallo-beta-lactamase" evidence="6">
    <location>
        <begin position="51"/>
        <end position="286"/>
    </location>
</feature>
<dbReference type="KEGG" id="pco:PHACADRAFT_122640"/>
<reference evidence="7 8" key="1">
    <citation type="journal article" date="2012" name="BMC Genomics">
        <title>Comparative genomics of the white-rot fungi, Phanerochaete carnosa and P. chrysosporium, to elucidate the genetic basis of the distinct wood types they colonize.</title>
        <authorList>
            <person name="Suzuki H."/>
            <person name="MacDonald J."/>
            <person name="Syed K."/>
            <person name="Salamov A."/>
            <person name="Hori C."/>
            <person name="Aerts A."/>
            <person name="Henrissat B."/>
            <person name="Wiebenga A."/>
            <person name="vanKuyk P.A."/>
            <person name="Barry K."/>
            <person name="Lindquist E."/>
            <person name="LaButti K."/>
            <person name="Lapidus A."/>
            <person name="Lucas S."/>
            <person name="Coutinho P."/>
            <person name="Gong Y."/>
            <person name="Samejima M."/>
            <person name="Mahadevan R."/>
            <person name="Abou-Zaid M."/>
            <person name="de Vries R.P."/>
            <person name="Igarashi K."/>
            <person name="Yadav J.S."/>
            <person name="Grigoriev I.V."/>
            <person name="Master E.R."/>
        </authorList>
    </citation>
    <scope>NUCLEOTIDE SEQUENCE [LARGE SCALE GENOMIC DNA]</scope>
    <source>
        <strain evidence="7 8">HHB-10118-sp</strain>
    </source>
</reference>
<dbReference type="PANTHER" id="PTHR42978:SF2">
    <property type="entry name" value="102 KBASES UNSTABLE REGION: FROM 1 TO 119443"/>
    <property type="match status" value="1"/>
</dbReference>
<comment type="cofactor">
    <cofactor evidence="1">
        <name>Zn(2+)</name>
        <dbReference type="ChEBI" id="CHEBI:29105"/>
    </cofactor>
</comment>
<comment type="similarity">
    <text evidence="2">Belongs to the metallo-beta-lactamase superfamily.</text>
</comment>
<keyword evidence="8" id="KW-1185">Reference proteome</keyword>
<dbReference type="EMBL" id="JH930473">
    <property type="protein sequence ID" value="EKM53980.1"/>
    <property type="molecule type" value="Genomic_DNA"/>
</dbReference>
<dbReference type="OrthoDB" id="10250730at2759"/>
<keyword evidence="5" id="KW-0862">Zinc</keyword>
<accession>K5W4A4</accession>
<dbReference type="InterPro" id="IPR051013">
    <property type="entry name" value="MBL_superfamily_lactonases"/>
</dbReference>
<evidence type="ECO:0000256" key="5">
    <source>
        <dbReference type="ARBA" id="ARBA00022833"/>
    </source>
</evidence>
<dbReference type="Pfam" id="PF00753">
    <property type="entry name" value="Lactamase_B"/>
    <property type="match status" value="1"/>
</dbReference>
<proteinExistence type="inferred from homology"/>
<evidence type="ECO:0000256" key="4">
    <source>
        <dbReference type="ARBA" id="ARBA00022801"/>
    </source>
</evidence>
<dbReference type="GO" id="GO:0016787">
    <property type="term" value="F:hydrolase activity"/>
    <property type="evidence" value="ECO:0007669"/>
    <property type="project" value="UniProtKB-KW"/>
</dbReference>